<accession>A0A0E9P5Q3</accession>
<dbReference type="AlphaFoldDB" id="A0A0E9P5Q3"/>
<dbReference type="EMBL" id="GBXM01109202">
    <property type="protein sequence ID" value="JAG99374.1"/>
    <property type="molecule type" value="Transcribed_RNA"/>
</dbReference>
<organism evidence="1">
    <name type="scientific">Anguilla anguilla</name>
    <name type="common">European freshwater eel</name>
    <name type="synonym">Muraena anguilla</name>
    <dbReference type="NCBI Taxonomy" id="7936"/>
    <lineage>
        <taxon>Eukaryota</taxon>
        <taxon>Metazoa</taxon>
        <taxon>Chordata</taxon>
        <taxon>Craniata</taxon>
        <taxon>Vertebrata</taxon>
        <taxon>Euteleostomi</taxon>
        <taxon>Actinopterygii</taxon>
        <taxon>Neopterygii</taxon>
        <taxon>Teleostei</taxon>
        <taxon>Anguilliformes</taxon>
        <taxon>Anguillidae</taxon>
        <taxon>Anguilla</taxon>
    </lineage>
</organism>
<protein>
    <submittedName>
        <fullName evidence="1">Uncharacterized protein</fullName>
    </submittedName>
</protein>
<name>A0A0E9P5Q3_ANGAN</name>
<reference evidence="1" key="2">
    <citation type="journal article" date="2015" name="Fish Shellfish Immunol.">
        <title>Early steps in the European eel (Anguilla anguilla)-Vibrio vulnificus interaction in the gills: Role of the RtxA13 toxin.</title>
        <authorList>
            <person name="Callol A."/>
            <person name="Pajuelo D."/>
            <person name="Ebbesson L."/>
            <person name="Teles M."/>
            <person name="MacKenzie S."/>
            <person name="Amaro C."/>
        </authorList>
    </citation>
    <scope>NUCLEOTIDE SEQUENCE</scope>
</reference>
<evidence type="ECO:0000313" key="1">
    <source>
        <dbReference type="EMBL" id="JAG99374.1"/>
    </source>
</evidence>
<sequence>MAKTKPCTCELCSLFVWA</sequence>
<reference evidence="1" key="1">
    <citation type="submission" date="2014-11" db="EMBL/GenBank/DDBJ databases">
        <authorList>
            <person name="Amaro Gonzalez C."/>
        </authorList>
    </citation>
    <scope>NUCLEOTIDE SEQUENCE</scope>
</reference>
<proteinExistence type="predicted"/>